<feature type="compositionally biased region" description="Low complexity" evidence="1">
    <location>
        <begin position="452"/>
        <end position="508"/>
    </location>
</feature>
<feature type="region of interest" description="Disordered" evidence="1">
    <location>
        <begin position="118"/>
        <end position="137"/>
    </location>
</feature>
<dbReference type="AlphaFoldDB" id="A0AAV0BA86"/>
<dbReference type="Proteomes" id="UP001153365">
    <property type="component" value="Unassembled WGS sequence"/>
</dbReference>
<feature type="region of interest" description="Disordered" evidence="1">
    <location>
        <begin position="267"/>
        <end position="558"/>
    </location>
</feature>
<feature type="region of interest" description="Disordered" evidence="1">
    <location>
        <begin position="1"/>
        <end position="64"/>
    </location>
</feature>
<feature type="compositionally biased region" description="Polar residues" evidence="1">
    <location>
        <begin position="541"/>
        <end position="556"/>
    </location>
</feature>
<feature type="compositionally biased region" description="Polar residues" evidence="1">
    <location>
        <begin position="149"/>
        <end position="160"/>
    </location>
</feature>
<feature type="region of interest" description="Disordered" evidence="1">
    <location>
        <begin position="782"/>
        <end position="808"/>
    </location>
</feature>
<gene>
    <name evidence="2" type="ORF">PPACK8108_LOCUS17024</name>
</gene>
<feature type="compositionally biased region" description="Low complexity" evidence="1">
    <location>
        <begin position="1"/>
        <end position="14"/>
    </location>
</feature>
<feature type="compositionally biased region" description="Low complexity" evidence="1">
    <location>
        <begin position="177"/>
        <end position="192"/>
    </location>
</feature>
<proteinExistence type="predicted"/>
<name>A0AAV0BA86_PHAPC</name>
<dbReference type="PANTHER" id="PTHR12751">
    <property type="entry name" value="PHOSPHATASE AND ACTIN REGULATOR PHACTR"/>
    <property type="match status" value="1"/>
</dbReference>
<feature type="compositionally biased region" description="Polar residues" evidence="1">
    <location>
        <begin position="946"/>
        <end position="984"/>
    </location>
</feature>
<feature type="region of interest" description="Disordered" evidence="1">
    <location>
        <begin position="620"/>
        <end position="668"/>
    </location>
</feature>
<reference evidence="2" key="1">
    <citation type="submission" date="2022-06" db="EMBL/GenBank/DDBJ databases">
        <authorList>
            <consortium name="SYNGENTA / RWTH Aachen University"/>
        </authorList>
    </citation>
    <scope>NUCLEOTIDE SEQUENCE</scope>
</reference>
<evidence type="ECO:0000256" key="1">
    <source>
        <dbReference type="SAM" id="MobiDB-lite"/>
    </source>
</evidence>
<evidence type="ECO:0000313" key="2">
    <source>
        <dbReference type="EMBL" id="CAH7683482.1"/>
    </source>
</evidence>
<evidence type="ECO:0000313" key="3">
    <source>
        <dbReference type="Proteomes" id="UP001153365"/>
    </source>
</evidence>
<feature type="compositionally biased region" description="Polar residues" evidence="1">
    <location>
        <begin position="49"/>
        <end position="61"/>
    </location>
</feature>
<protein>
    <submittedName>
        <fullName evidence="2">Expressed protein</fullName>
    </submittedName>
</protein>
<feature type="compositionally biased region" description="Polar residues" evidence="1">
    <location>
        <begin position="15"/>
        <end position="39"/>
    </location>
</feature>
<accession>A0AAV0BA86</accession>
<sequence>MLATHAQQAQAQQQHLVTSASNSPGPTKPTNPNLSATHASSSSSGSISNQTFLSNNGSRALSQPHPVAGFQPCLISNQAHPGNAPGIPSFNFMPPGLLLPSFHPVMIPNLYAINSVGPPQSPLSNHPQHRSADHNKVSQSLNSFQTMAANLPSSRPSPGSYSLPPIRSSAQSDSLLPGSNPSSASQSPSLVPYNPSIHHSNHQSYFLHYPAHPQPQHSHPQLAPLVTPYTSSRAHSAPPANASSCVAPSLSIAALSLQPLSPIQMFSSHHESREPDSLSGSLPPPEATALSGKRSASLSGQAPLPSPRPRTHSSQSDRPRPGSNYVARPQSLAGASQHANFSNGSNLNFSSLRPRADSQNSRQSTSSSHGVSNGPSSATVKPSNSGVDSYQLANLSRPHSRSPTPSTTASPKPTSNLSHSPSPSLSSGHSSVPPSHHIPSNTVSHSGNMVRRPSPLSQTSNSSASSSDSRPASYRFSHASTITPSSSTPPKGIPPASSQIPSQITTQSENRDCNDDDDDDAAVSSGTASDADHRQPGHRSTPATSVDSTNSNSAQGNYRVPRLVSLPESDPDFSLHKHSKLNLSNKLRRALHLAPLPGAISNGTNMDSVAPKVDQKLKSSSASVAGVKATSRPIGPNSLAPQPGTQSVSGRRFGFLNPKANSSTDNLSISSTVSSASVMIRKLGNLGKSARRSSMMGLTKIFKEKNGGNFAEGKTGEEGLQNSQKPSSHALKNIASTSVAQVTAEVDRSISSQGLGLTPAAAFIHQQKQQFAEQERAAAAAAELGSNSADKVSAGSNSGSVSSANEARKKMIEKEKERLKIKKTRKWGFGASSNATSSDLNPLSGVTPPAVDEVQSLELVVEGDDDEEWDDRTVRGSTVEASINSMISGGLDPVEELGRSENDDNLSEYDAESLFGSASNEKAARQQRLRVRPPKEALPKKGILKNAQNFSQNEFLPNPPVQSYNSDSTLNLKGSSNAHSLKNTRQVEDLGTSGLVIDLGEVPDLRLQPNTFKSAKRATFAQNLSVHSTWPPAIYDRRGEPATCNRLTPTLAQKIKEELNAYKMEEMEVHYASRTHTHFFVVSSMFILAR</sequence>
<dbReference type="GO" id="GO:0030036">
    <property type="term" value="P:actin cytoskeleton organization"/>
    <property type="evidence" value="ECO:0007669"/>
    <property type="project" value="TreeGrafter"/>
</dbReference>
<comment type="caution">
    <text evidence="2">The sequence shown here is derived from an EMBL/GenBank/DDBJ whole genome shotgun (WGS) entry which is preliminary data.</text>
</comment>
<feature type="region of interest" description="Disordered" evidence="1">
    <location>
        <begin position="706"/>
        <end position="730"/>
    </location>
</feature>
<keyword evidence="3" id="KW-1185">Reference proteome</keyword>
<feature type="compositionally biased region" description="Low complexity" evidence="1">
    <location>
        <begin position="401"/>
        <end position="440"/>
    </location>
</feature>
<feature type="compositionally biased region" description="Polar residues" evidence="1">
    <location>
        <begin position="639"/>
        <end position="649"/>
    </location>
</feature>
<dbReference type="GO" id="GO:0003779">
    <property type="term" value="F:actin binding"/>
    <property type="evidence" value="ECO:0007669"/>
    <property type="project" value="TreeGrafter"/>
</dbReference>
<dbReference type="EMBL" id="CALTRL010004713">
    <property type="protein sequence ID" value="CAH7683482.1"/>
    <property type="molecule type" value="Genomic_DNA"/>
</dbReference>
<feature type="compositionally biased region" description="Low complexity" evidence="1">
    <location>
        <begin position="792"/>
        <end position="805"/>
    </location>
</feature>
<dbReference type="PANTHER" id="PTHR12751:SF18">
    <property type="entry name" value="PHOSPHATASE AND ACTIN REGULATOR 1"/>
    <property type="match status" value="1"/>
</dbReference>
<feature type="compositionally biased region" description="Low complexity" evidence="1">
    <location>
        <begin position="620"/>
        <end position="631"/>
    </location>
</feature>
<feature type="region of interest" description="Disordered" evidence="1">
    <location>
        <begin position="917"/>
        <end position="985"/>
    </location>
</feature>
<feature type="compositionally biased region" description="Polar residues" evidence="1">
    <location>
        <begin position="378"/>
        <end position="394"/>
    </location>
</feature>
<feature type="compositionally biased region" description="Low complexity" evidence="1">
    <location>
        <begin position="340"/>
        <end position="377"/>
    </location>
</feature>
<feature type="region of interest" description="Disordered" evidence="1">
    <location>
        <begin position="149"/>
        <end position="195"/>
    </location>
</feature>
<organism evidence="2 3">
    <name type="scientific">Phakopsora pachyrhizi</name>
    <name type="common">Asian soybean rust disease fungus</name>
    <dbReference type="NCBI Taxonomy" id="170000"/>
    <lineage>
        <taxon>Eukaryota</taxon>
        <taxon>Fungi</taxon>
        <taxon>Dikarya</taxon>
        <taxon>Basidiomycota</taxon>
        <taxon>Pucciniomycotina</taxon>
        <taxon>Pucciniomycetes</taxon>
        <taxon>Pucciniales</taxon>
        <taxon>Phakopsoraceae</taxon>
        <taxon>Phakopsora</taxon>
    </lineage>
</organism>